<name>A0A5B8LMM3_9HYPH</name>
<dbReference type="RefSeq" id="WP_146288185.1">
    <property type="nucleotide sequence ID" value="NZ_CP042304.1"/>
</dbReference>
<gene>
    <name evidence="2" type="ORF">FPZ08_00565</name>
</gene>
<evidence type="ECO:0000313" key="2">
    <source>
        <dbReference type="EMBL" id="QDZ09373.1"/>
    </source>
</evidence>
<dbReference type="EMBL" id="CP042304">
    <property type="protein sequence ID" value="QDZ09373.1"/>
    <property type="molecule type" value="Genomic_DNA"/>
</dbReference>
<dbReference type="AlphaFoldDB" id="A0A5B8LMM3"/>
<evidence type="ECO:0000256" key="1">
    <source>
        <dbReference type="SAM" id="SignalP"/>
    </source>
</evidence>
<proteinExistence type="predicted"/>
<feature type="chain" id="PRO_5023084240" evidence="1">
    <location>
        <begin position="19"/>
        <end position="155"/>
    </location>
</feature>
<protein>
    <submittedName>
        <fullName evidence="2">Uncharacterized protein</fullName>
    </submittedName>
</protein>
<organism evidence="2 3">
    <name type="scientific">Devosia ginsengisoli</name>
    <dbReference type="NCBI Taxonomy" id="400770"/>
    <lineage>
        <taxon>Bacteria</taxon>
        <taxon>Pseudomonadati</taxon>
        <taxon>Pseudomonadota</taxon>
        <taxon>Alphaproteobacteria</taxon>
        <taxon>Hyphomicrobiales</taxon>
        <taxon>Devosiaceae</taxon>
        <taxon>Devosia</taxon>
    </lineage>
</organism>
<keyword evidence="1" id="KW-0732">Signal</keyword>
<dbReference type="OrthoDB" id="996425at2"/>
<dbReference type="Proteomes" id="UP000315364">
    <property type="component" value="Chromosome"/>
</dbReference>
<reference evidence="2 3" key="1">
    <citation type="submission" date="2019-07" db="EMBL/GenBank/DDBJ databases">
        <title>Full genome sequence of Devosia sp. Gsoil 520.</title>
        <authorList>
            <person name="Im W.-T."/>
        </authorList>
    </citation>
    <scope>NUCLEOTIDE SEQUENCE [LARGE SCALE GENOMIC DNA]</scope>
    <source>
        <strain evidence="2 3">Gsoil 520</strain>
    </source>
</reference>
<evidence type="ECO:0000313" key="3">
    <source>
        <dbReference type="Proteomes" id="UP000315364"/>
    </source>
</evidence>
<accession>A0A5B8LMM3</accession>
<dbReference type="KEGG" id="dea:FPZ08_00565"/>
<sequence>MRIFLALIFALIAAPAFAQGWEHYENGRFGYGVDIPPGFSDQNFSDNGDGASFAAGGNPTYLTVWGGNLTDSFEDEVSQRMAWGESEAWNTTYQAVTPRWASWSAVKGSRILYQRIVLLCDGTSYAAFRMEYSVTDVSEMNPVVERLVGSLRGNC</sequence>
<feature type="signal peptide" evidence="1">
    <location>
        <begin position="1"/>
        <end position="18"/>
    </location>
</feature>
<keyword evidence="3" id="KW-1185">Reference proteome</keyword>